<dbReference type="InterPro" id="IPR007658">
    <property type="entry name" value="DUF594"/>
</dbReference>
<accession>A0A0E0MP73</accession>
<feature type="transmembrane region" description="Helical" evidence="1">
    <location>
        <begin position="132"/>
        <end position="157"/>
    </location>
</feature>
<dbReference type="OMA" id="THILYLM"/>
<keyword evidence="1" id="KW-1133">Transmembrane helix</keyword>
<feature type="domain" description="DUF4220" evidence="2">
    <location>
        <begin position="74"/>
        <end position="240"/>
    </location>
</feature>
<dbReference type="STRING" id="4537.A0A0E0MP73"/>
<reference evidence="3" key="1">
    <citation type="submission" date="2015-04" db="UniProtKB">
        <authorList>
            <consortium name="EnsemblPlants"/>
        </authorList>
    </citation>
    <scope>IDENTIFICATION</scope>
</reference>
<dbReference type="PANTHER" id="PTHR31325">
    <property type="entry name" value="OS01G0798800 PROTEIN-RELATED"/>
    <property type="match status" value="1"/>
</dbReference>
<feature type="transmembrane region" description="Helical" evidence="1">
    <location>
        <begin position="178"/>
        <end position="203"/>
    </location>
</feature>
<dbReference type="InterPro" id="IPR025315">
    <property type="entry name" value="DUF4220"/>
</dbReference>
<keyword evidence="1" id="KW-0472">Membrane</keyword>
<dbReference type="eggNOG" id="ENOG502QQBP">
    <property type="taxonomic scope" value="Eukaryota"/>
</dbReference>
<reference evidence="3" key="2">
    <citation type="submission" date="2018-05" db="EMBL/GenBank/DDBJ databases">
        <title>OpunRS2 (Oryza punctata Reference Sequence Version 2).</title>
        <authorList>
            <person name="Zhang J."/>
            <person name="Kudrna D."/>
            <person name="Lee S."/>
            <person name="Talag J."/>
            <person name="Welchert J."/>
            <person name="Wing R.A."/>
        </authorList>
    </citation>
    <scope>NUCLEOTIDE SEQUENCE [LARGE SCALE GENOMIC DNA]</scope>
</reference>
<evidence type="ECO:0000256" key="1">
    <source>
        <dbReference type="SAM" id="Phobius"/>
    </source>
</evidence>
<sequence>MVIMFLSWSFKYAERTLCLYLASPARLRLEALDELSRNLRVLHNSVNYETKFLTPDPMGSVFDWNLDVAGILEKKFFSNRSRCRAYDHVGEAMEDAYQQLYTKCPFRQVSYFLFISFFQCESYSFECFMETFFKFVFGLFPMFQLLSAPIALALFTAADKRSQLLHSHTSSSREDRSADVTVSYILLVGATILDVSSAAMLVFSTKRSNLPTGILRASNYILPTRIRKRWSEELAQYSMIKRQYATMQAETPLSQSLGDKAIRMFILDNLLRHGTRAEWNCASSRGQLALGRYEDPGSTVDKSTSSGVDFPTSVLIWHIATDICYYYYSSDDGDDQVKTKEQKEMSRQLSNYIMYLVFNCGVMLTNKSQIVHDKARHEITEYILSSSAGDHQQAAGNRPDEKDAVVKLFEACNNINDQEKQQAAVVLDVNDQQAGSSPTPKLEFLRRAEAALYYPAVPHACKVAKVLIGINGEPQRWGLIADVWEEMLYYIAPRCGAAFHYEHLSTGGEFVTHILYLMRLLGPFMPIPDGASAP</sequence>
<evidence type="ECO:0000313" key="3">
    <source>
        <dbReference type="EnsemblPlants" id="OPUNC12G15930.1"/>
    </source>
</evidence>
<keyword evidence="1" id="KW-0812">Transmembrane</keyword>
<dbReference type="EnsemblPlants" id="OPUNC12G15930.1">
    <property type="protein sequence ID" value="OPUNC12G15930.1"/>
    <property type="gene ID" value="OPUNC12G15930"/>
</dbReference>
<organism evidence="3">
    <name type="scientific">Oryza punctata</name>
    <name type="common">Red rice</name>
    <dbReference type="NCBI Taxonomy" id="4537"/>
    <lineage>
        <taxon>Eukaryota</taxon>
        <taxon>Viridiplantae</taxon>
        <taxon>Streptophyta</taxon>
        <taxon>Embryophyta</taxon>
        <taxon>Tracheophyta</taxon>
        <taxon>Spermatophyta</taxon>
        <taxon>Magnoliopsida</taxon>
        <taxon>Liliopsida</taxon>
        <taxon>Poales</taxon>
        <taxon>Poaceae</taxon>
        <taxon>BOP clade</taxon>
        <taxon>Oryzoideae</taxon>
        <taxon>Oryzeae</taxon>
        <taxon>Oryzinae</taxon>
        <taxon>Oryza</taxon>
    </lineage>
</organism>
<keyword evidence="4" id="KW-1185">Reference proteome</keyword>
<dbReference type="Pfam" id="PF04578">
    <property type="entry name" value="DUF594"/>
    <property type="match status" value="1"/>
</dbReference>
<dbReference type="Proteomes" id="UP000026962">
    <property type="component" value="Chromosome 12"/>
</dbReference>
<dbReference type="Gramene" id="OPUNC12G15930.1">
    <property type="protein sequence ID" value="OPUNC12G15930.1"/>
    <property type="gene ID" value="OPUNC12G15930"/>
</dbReference>
<name>A0A0E0MP73_ORYPU</name>
<evidence type="ECO:0000313" key="4">
    <source>
        <dbReference type="Proteomes" id="UP000026962"/>
    </source>
</evidence>
<evidence type="ECO:0000259" key="2">
    <source>
        <dbReference type="Pfam" id="PF13968"/>
    </source>
</evidence>
<protein>
    <recommendedName>
        <fullName evidence="2">DUF4220 domain-containing protein</fullName>
    </recommendedName>
</protein>
<proteinExistence type="predicted"/>
<dbReference type="AlphaFoldDB" id="A0A0E0MP73"/>
<dbReference type="Pfam" id="PF13968">
    <property type="entry name" value="DUF4220"/>
    <property type="match status" value="1"/>
</dbReference>
<dbReference type="HOGENOM" id="CLU_591103_0_0_1"/>